<dbReference type="STRING" id="5627.A0A1C7M4B2"/>
<dbReference type="OrthoDB" id="72892at2759"/>
<evidence type="ECO:0000259" key="2">
    <source>
        <dbReference type="Pfam" id="PF26140"/>
    </source>
</evidence>
<feature type="domain" description="URB1 N-terminal" evidence="1">
    <location>
        <begin position="84"/>
        <end position="422"/>
    </location>
</feature>
<dbReference type="GO" id="GO:0000466">
    <property type="term" value="P:maturation of 5.8S rRNA from tricistronic rRNA transcript (SSU-rRNA, 5.8S rRNA, LSU-rRNA)"/>
    <property type="evidence" value="ECO:0007669"/>
    <property type="project" value="TreeGrafter"/>
</dbReference>
<dbReference type="Pfam" id="PF26140">
    <property type="entry name" value="HEAT_URB1"/>
    <property type="match status" value="1"/>
</dbReference>
<dbReference type="GO" id="GO:0000463">
    <property type="term" value="P:maturation of LSU-rRNA from tricistronic rRNA transcript (SSU-rRNA, 5.8S rRNA, LSU-rRNA)"/>
    <property type="evidence" value="ECO:0007669"/>
    <property type="project" value="TreeGrafter"/>
</dbReference>
<evidence type="ECO:0000313" key="4">
    <source>
        <dbReference type="Proteomes" id="UP000092993"/>
    </source>
</evidence>
<dbReference type="AlphaFoldDB" id="A0A1C7M4B2"/>
<dbReference type="PANTHER" id="PTHR13500">
    <property type="entry name" value="NUCLEOLAR PRERIBOSOMAL-ASSOCIATED PROTEIN 1"/>
    <property type="match status" value="1"/>
</dbReference>
<accession>A0A1C7M4B2</accession>
<gene>
    <name evidence="3" type="ORF">A0H81_08146</name>
</gene>
<dbReference type="Proteomes" id="UP000092993">
    <property type="component" value="Unassembled WGS sequence"/>
</dbReference>
<sequence length="904" mass="100541">MPSREISTKGRKNDTTSKQSYKYANADEIRRSLRLKEQNEGGLIDALTALRNQLTVKYGDLSIPANDERLLLIKSWLDLSPGAQDIFSIWEEASSRQMSLLAVIVATLSSTLTLLSSHYTYHAYAQPIMRTLLTAQWAHRLNSYLAGTHTELLLVTLKLFNSMSEFAGGRERKSVLEVFAWETKSLPKLLHMRRKTKGDDTIEILSRPDIRTLYILFVLSFVQSSTPSIVKATFLEQRRDAFTAIFKGLSQDSYSVVRKVLEVCWTGIWSDPKLKRTLKIAIFNEVTLSQLLRLYDRMSSEGDDPESVPADVVHHFLLALCSHPGVGLCFKDRGWYPREIELDQRVAPDGDDPFTENPRSRGGRIYNKALANVVKGLKVNEDPRQQELALKILAACPELIAGYWSAAALALEPRLSSKWIANIAFFGSVISMPVPMESFYLPEGSSVSLYQPVPPPLSTIIDNILPSMNIKIHLSRGLQSPSPLVQHCTALALVKSLLKYEAVMRAFDQVEKALEEDEDGQWSKRRREVVREVRKRVPDFQVIVGFSQKLNELAHSTLGGAAAPNVPVQAANPGRTALLLESAHRLLWLYHLLLPSVVAEARFDAGKLLQGLDDISSPTDIAKTTAGLDALRQLHVLRLLKDSEQFTWSGKTASKHSNLHILLKAYVDTDVPPIRAAITSLLCQVLPNGVLFQHDASEILLWLDSLPTTRRASGAEAPDGTILTDESDSVISFLDDCAQRCIKTPYRYLEELQALWSLPSDDSLGQVHTMVERPDTYPSPLLVTVLEQLSAKLKGKLVSPSDALAIVTFVRKLAFRLAGKATSLDLLNGLVEKLDAVVQPENLYPSNPIVTSAISREVALLVLDLHHLRSPSGAVVESISPAVQEFLIQIEQLPARKQIQSFAR</sequence>
<reference evidence="3 4" key="1">
    <citation type="submission" date="2016-03" db="EMBL/GenBank/DDBJ databases">
        <title>Whole genome sequencing of Grifola frondosa 9006-11.</title>
        <authorList>
            <person name="Min B."/>
            <person name="Park H."/>
            <person name="Kim J.-G."/>
            <person name="Cho H."/>
            <person name="Oh Y.-L."/>
            <person name="Kong W.-S."/>
            <person name="Choi I.-G."/>
        </authorList>
    </citation>
    <scope>NUCLEOTIDE SEQUENCE [LARGE SCALE GENOMIC DNA]</scope>
    <source>
        <strain evidence="3 4">9006-11</strain>
    </source>
</reference>
<name>A0A1C7M4B2_GRIFR</name>
<organism evidence="3 4">
    <name type="scientific">Grifola frondosa</name>
    <name type="common">Maitake</name>
    <name type="synonym">Polyporus frondosus</name>
    <dbReference type="NCBI Taxonomy" id="5627"/>
    <lineage>
        <taxon>Eukaryota</taxon>
        <taxon>Fungi</taxon>
        <taxon>Dikarya</taxon>
        <taxon>Basidiomycota</taxon>
        <taxon>Agaricomycotina</taxon>
        <taxon>Agaricomycetes</taxon>
        <taxon>Polyporales</taxon>
        <taxon>Grifolaceae</taxon>
        <taxon>Grifola</taxon>
    </lineage>
</organism>
<dbReference type="InterPro" id="IPR021714">
    <property type="entry name" value="URB1_N"/>
</dbReference>
<dbReference type="InterPro" id="IPR039844">
    <property type="entry name" value="URB1"/>
</dbReference>
<protein>
    <submittedName>
        <fullName evidence="3">Uncharacterized protein C14G10.02</fullName>
    </submittedName>
</protein>
<dbReference type="GO" id="GO:0005730">
    <property type="term" value="C:nucleolus"/>
    <property type="evidence" value="ECO:0007669"/>
    <property type="project" value="TreeGrafter"/>
</dbReference>
<evidence type="ECO:0000259" key="1">
    <source>
        <dbReference type="Pfam" id="PF11707"/>
    </source>
</evidence>
<feature type="domain" description="URB1 central HEAT repeat" evidence="2">
    <location>
        <begin position="651"/>
        <end position="835"/>
    </location>
</feature>
<comment type="caution">
    <text evidence="3">The sequence shown here is derived from an EMBL/GenBank/DDBJ whole genome shotgun (WGS) entry which is preliminary data.</text>
</comment>
<keyword evidence="4" id="KW-1185">Reference proteome</keyword>
<evidence type="ECO:0000313" key="3">
    <source>
        <dbReference type="EMBL" id="OBZ71823.1"/>
    </source>
</evidence>
<proteinExistence type="predicted"/>
<dbReference type="OMA" id="WTIRNHE"/>
<dbReference type="InterPro" id="IPR059018">
    <property type="entry name" value="HEAT_URB1"/>
</dbReference>
<dbReference type="Pfam" id="PF11707">
    <property type="entry name" value="Npa1"/>
    <property type="match status" value="1"/>
</dbReference>
<dbReference type="PANTHER" id="PTHR13500:SF0">
    <property type="entry name" value="NUCLEOLAR PRE-RIBOSOMAL-ASSOCIATED PROTEIN 1"/>
    <property type="match status" value="1"/>
</dbReference>
<dbReference type="EMBL" id="LUGG01000010">
    <property type="protein sequence ID" value="OBZ71823.1"/>
    <property type="molecule type" value="Genomic_DNA"/>
</dbReference>